<keyword evidence="1 4" id="KW-0808">Transferase</keyword>
<dbReference type="Pfam" id="PF13439">
    <property type="entry name" value="Glyco_transf_4"/>
    <property type="match status" value="1"/>
</dbReference>
<evidence type="ECO:0000259" key="2">
    <source>
        <dbReference type="Pfam" id="PF00534"/>
    </source>
</evidence>
<evidence type="ECO:0000256" key="1">
    <source>
        <dbReference type="ARBA" id="ARBA00022679"/>
    </source>
</evidence>
<dbReference type="Pfam" id="PF00534">
    <property type="entry name" value="Glycos_transf_1"/>
    <property type="match status" value="1"/>
</dbReference>
<sequence length="353" mass="40210">MKIIHFFGTMNRGGAELRTLEVIDRVGGSVENHFCVLSGKRGALDDKIIENGGKIHYLKFNLLFLFKLYNLLKNERPNVVHSHVFYTSGLILLVAKFNGVKGRISHFRSSSNGRDINIFNNIKYGFLKMLTLYAATDVIGVSETTMKAAIGERWKENSKCQVIYNGIKNNGKFKKNIQVNSTTNLVNVGRLISSKNQMFLVDLLKTMDTGRFNLKLVGNCKTEYAEGIAKSLKELEINNINLIGEKENVHDFLRESQIFLFPTEREGLPGALLEALYHGLPCIVSDIDIHLELKEYFPKQLTILPLELSLWKDELLKVDHSLRNGLYECDDISKAPFDLDRSVLKFKDLWSKY</sequence>
<dbReference type="OrthoDB" id="9804196at2"/>
<gene>
    <name evidence="4" type="ORF">EBO34_13535</name>
</gene>
<dbReference type="PANTHER" id="PTHR46401:SF2">
    <property type="entry name" value="GLYCOSYLTRANSFERASE WBBK-RELATED"/>
    <property type="match status" value="1"/>
</dbReference>
<evidence type="ECO:0000313" key="5">
    <source>
        <dbReference type="Proteomes" id="UP000278746"/>
    </source>
</evidence>
<proteinExistence type="predicted"/>
<dbReference type="EMBL" id="RHIB01000002">
    <property type="protein sequence ID" value="RNA67733.1"/>
    <property type="molecule type" value="Genomic_DNA"/>
</dbReference>
<dbReference type="GO" id="GO:0016757">
    <property type="term" value="F:glycosyltransferase activity"/>
    <property type="evidence" value="ECO:0007669"/>
    <property type="project" value="TreeGrafter"/>
</dbReference>
<dbReference type="InterPro" id="IPR028098">
    <property type="entry name" value="Glyco_trans_4-like_N"/>
</dbReference>
<evidence type="ECO:0000313" key="4">
    <source>
        <dbReference type="EMBL" id="RNA67733.1"/>
    </source>
</evidence>
<feature type="domain" description="Glycosyltransferase subfamily 4-like N-terminal" evidence="3">
    <location>
        <begin position="33"/>
        <end position="167"/>
    </location>
</feature>
<name>A0A3M7TTQ6_9BACI</name>
<dbReference type="GO" id="GO:0009103">
    <property type="term" value="P:lipopolysaccharide biosynthetic process"/>
    <property type="evidence" value="ECO:0007669"/>
    <property type="project" value="TreeGrafter"/>
</dbReference>
<dbReference type="SUPFAM" id="SSF53756">
    <property type="entry name" value="UDP-Glycosyltransferase/glycogen phosphorylase"/>
    <property type="match status" value="1"/>
</dbReference>
<dbReference type="RefSeq" id="WP_122899431.1">
    <property type="nucleotide sequence ID" value="NZ_RHIB01000002.1"/>
</dbReference>
<protein>
    <submittedName>
        <fullName evidence="4">Glycosyltransferase</fullName>
    </submittedName>
</protein>
<dbReference type="PANTHER" id="PTHR46401">
    <property type="entry name" value="GLYCOSYLTRANSFERASE WBBK-RELATED"/>
    <property type="match status" value="1"/>
</dbReference>
<dbReference type="Proteomes" id="UP000278746">
    <property type="component" value="Unassembled WGS sequence"/>
</dbReference>
<feature type="domain" description="Glycosyl transferase family 1" evidence="2">
    <location>
        <begin position="181"/>
        <end position="292"/>
    </location>
</feature>
<comment type="caution">
    <text evidence="4">The sequence shown here is derived from an EMBL/GenBank/DDBJ whole genome shotgun (WGS) entry which is preliminary data.</text>
</comment>
<dbReference type="AlphaFoldDB" id="A0A3M7TTQ6"/>
<reference evidence="4 5" key="1">
    <citation type="submission" date="2018-10" db="EMBL/GenBank/DDBJ databases">
        <title>Bacillus Keqinensis sp. nov., a moderately halophilic bacterium isolated from a saline-alkaline lake.</title>
        <authorList>
            <person name="Wang H."/>
        </authorList>
    </citation>
    <scope>NUCLEOTIDE SEQUENCE [LARGE SCALE GENOMIC DNA]</scope>
    <source>
        <strain evidence="4 5">KQ-3</strain>
    </source>
</reference>
<dbReference type="InterPro" id="IPR001296">
    <property type="entry name" value="Glyco_trans_1"/>
</dbReference>
<dbReference type="Gene3D" id="3.40.50.2000">
    <property type="entry name" value="Glycogen Phosphorylase B"/>
    <property type="match status" value="2"/>
</dbReference>
<keyword evidence="5" id="KW-1185">Reference proteome</keyword>
<evidence type="ECO:0000259" key="3">
    <source>
        <dbReference type="Pfam" id="PF13439"/>
    </source>
</evidence>
<accession>A0A3M7TTQ6</accession>
<organism evidence="4 5">
    <name type="scientific">Alteribacter keqinensis</name>
    <dbReference type="NCBI Taxonomy" id="2483800"/>
    <lineage>
        <taxon>Bacteria</taxon>
        <taxon>Bacillati</taxon>
        <taxon>Bacillota</taxon>
        <taxon>Bacilli</taxon>
        <taxon>Bacillales</taxon>
        <taxon>Bacillaceae</taxon>
        <taxon>Alteribacter</taxon>
    </lineage>
</organism>